<name>C1BNN0_CALRO</name>
<protein>
    <submittedName>
        <fullName evidence="10">Embryonic gonad</fullName>
    </submittedName>
</protein>
<evidence type="ECO:0000256" key="1">
    <source>
        <dbReference type="ARBA" id="ARBA00022723"/>
    </source>
</evidence>
<evidence type="ECO:0000256" key="8">
    <source>
        <dbReference type="ARBA" id="ARBA00023242"/>
    </source>
</evidence>
<dbReference type="GO" id="GO:0003700">
    <property type="term" value="F:DNA-binding transcription factor activity"/>
    <property type="evidence" value="ECO:0007669"/>
    <property type="project" value="InterPro"/>
</dbReference>
<keyword evidence="2" id="KW-0863">Zinc-finger</keyword>
<dbReference type="PRINTS" id="PR00047">
    <property type="entry name" value="STROIDFINGER"/>
</dbReference>
<evidence type="ECO:0000256" key="3">
    <source>
        <dbReference type="ARBA" id="ARBA00022833"/>
    </source>
</evidence>
<keyword evidence="7" id="KW-0675">Receptor</keyword>
<dbReference type="Pfam" id="PF00105">
    <property type="entry name" value="zf-C4"/>
    <property type="match status" value="1"/>
</dbReference>
<dbReference type="InterPro" id="IPR050200">
    <property type="entry name" value="Nuclear_hormone_rcpt_NR3"/>
</dbReference>
<evidence type="ECO:0000256" key="6">
    <source>
        <dbReference type="ARBA" id="ARBA00023163"/>
    </source>
</evidence>
<dbReference type="SUPFAM" id="SSF57716">
    <property type="entry name" value="Glucocorticoid receptor-like (DNA-binding domain)"/>
    <property type="match status" value="1"/>
</dbReference>
<evidence type="ECO:0000256" key="7">
    <source>
        <dbReference type="ARBA" id="ARBA00023170"/>
    </source>
</evidence>
<dbReference type="GO" id="GO:0043565">
    <property type="term" value="F:sequence-specific DNA binding"/>
    <property type="evidence" value="ECO:0007669"/>
    <property type="project" value="InterPro"/>
</dbReference>
<organism evidence="10">
    <name type="scientific">Caligus rogercresseyi</name>
    <name type="common">Sea louse</name>
    <dbReference type="NCBI Taxonomy" id="217165"/>
    <lineage>
        <taxon>Eukaryota</taxon>
        <taxon>Metazoa</taxon>
        <taxon>Ecdysozoa</taxon>
        <taxon>Arthropoda</taxon>
        <taxon>Crustacea</taxon>
        <taxon>Multicrustacea</taxon>
        <taxon>Hexanauplia</taxon>
        <taxon>Copepoda</taxon>
        <taxon>Siphonostomatoida</taxon>
        <taxon>Caligidae</taxon>
        <taxon>Caligus</taxon>
    </lineage>
</organism>
<sequence>MMEFLREELKVHHRRIQTEGEEENNKAYMENNVKDEEDPLRNQICRVCDEPAAGYHFGAFTCEGCKSSFGRTCGKSNLNSISECKNNYSCVIDKKNRTSCKACRLRKCLRVGMSKAGSRYGRRSNWFKMHCVMSGSNKGNSAASVVAGSKGISRVEILKKRSEAPRGDNISHSSATFSVQFPWWYFVLQRQFLASYENSLKKALRDEDECGTNDGPMDLSQRS</sequence>
<gene>
    <name evidence="10" type="primary">EGON</name>
</gene>
<evidence type="ECO:0000256" key="2">
    <source>
        <dbReference type="ARBA" id="ARBA00022771"/>
    </source>
</evidence>
<keyword evidence="8" id="KW-0539">Nucleus</keyword>
<proteinExistence type="evidence at transcript level"/>
<feature type="domain" description="Nuclear receptor" evidence="9">
    <location>
        <begin position="42"/>
        <end position="120"/>
    </location>
</feature>
<evidence type="ECO:0000256" key="4">
    <source>
        <dbReference type="ARBA" id="ARBA00023015"/>
    </source>
</evidence>
<dbReference type="Gene3D" id="3.30.50.10">
    <property type="entry name" value="Erythroid Transcription Factor GATA-1, subunit A"/>
    <property type="match status" value="1"/>
</dbReference>
<keyword evidence="5" id="KW-0238">DNA-binding</keyword>
<dbReference type="AlphaFoldDB" id="C1BNN0"/>
<evidence type="ECO:0000259" key="9">
    <source>
        <dbReference type="PROSITE" id="PS51030"/>
    </source>
</evidence>
<dbReference type="SMART" id="SM00399">
    <property type="entry name" value="ZnF_C4"/>
    <property type="match status" value="1"/>
</dbReference>
<dbReference type="EMBL" id="BT076209">
    <property type="protein sequence ID" value="ACO10633.1"/>
    <property type="molecule type" value="mRNA"/>
</dbReference>
<keyword evidence="4" id="KW-0805">Transcription regulation</keyword>
<reference evidence="10" key="1">
    <citation type="submission" date="2009-03" db="EMBL/GenBank/DDBJ databases">
        <title>Caligus rogercresseyi ESTs and full-length cDNAs.</title>
        <authorList>
            <person name="Yasuike M."/>
            <person name="von Schalburg K."/>
            <person name="Cooper G."/>
            <person name="Leong J."/>
            <person name="Jones S.R.M."/>
            <person name="Koop B.F."/>
        </authorList>
    </citation>
    <scope>NUCLEOTIDE SEQUENCE</scope>
    <source>
        <tissue evidence="10">Whole tissue</tissue>
    </source>
</reference>
<keyword evidence="3" id="KW-0862">Zinc</keyword>
<dbReference type="InterPro" id="IPR001628">
    <property type="entry name" value="Znf_hrmn_rcpt"/>
</dbReference>
<evidence type="ECO:0000313" key="10">
    <source>
        <dbReference type="EMBL" id="ACO10633.1"/>
    </source>
</evidence>
<dbReference type="PROSITE" id="PS51030">
    <property type="entry name" value="NUCLEAR_REC_DBD_2"/>
    <property type="match status" value="1"/>
</dbReference>
<dbReference type="InterPro" id="IPR013088">
    <property type="entry name" value="Znf_NHR/GATA"/>
</dbReference>
<accession>C1BNN0</accession>
<dbReference type="PANTHER" id="PTHR48092">
    <property type="entry name" value="KNIRPS-RELATED PROTEIN-RELATED"/>
    <property type="match status" value="1"/>
</dbReference>
<dbReference type="GO" id="GO:0008270">
    <property type="term" value="F:zinc ion binding"/>
    <property type="evidence" value="ECO:0007669"/>
    <property type="project" value="UniProtKB-KW"/>
</dbReference>
<keyword evidence="1" id="KW-0479">Metal-binding</keyword>
<evidence type="ECO:0000256" key="5">
    <source>
        <dbReference type="ARBA" id="ARBA00023125"/>
    </source>
</evidence>
<keyword evidence="6" id="KW-0804">Transcription</keyword>